<keyword evidence="7" id="KW-1185">Reference proteome</keyword>
<dbReference type="Proteomes" id="UP001375240">
    <property type="component" value="Unassembled WGS sequence"/>
</dbReference>
<proteinExistence type="predicted"/>
<protein>
    <recommendedName>
        <fullName evidence="3">Autophagy-related protein 1</fullName>
    </recommendedName>
</protein>
<evidence type="ECO:0000256" key="3">
    <source>
        <dbReference type="ARBA" id="ARBA00030237"/>
    </source>
</evidence>
<evidence type="ECO:0000256" key="1">
    <source>
        <dbReference type="ARBA" id="ARBA00004623"/>
    </source>
</evidence>
<dbReference type="PROSITE" id="PS00108">
    <property type="entry name" value="PROTEIN_KINASE_ST"/>
    <property type="match status" value="1"/>
</dbReference>
<dbReference type="GO" id="GO:0005524">
    <property type="term" value="F:ATP binding"/>
    <property type="evidence" value="ECO:0007669"/>
    <property type="project" value="InterPro"/>
</dbReference>
<dbReference type="PANTHER" id="PTHR24348">
    <property type="entry name" value="SERINE/THREONINE-PROTEIN KINASE UNC-51-RELATED"/>
    <property type="match status" value="1"/>
</dbReference>
<evidence type="ECO:0000256" key="2">
    <source>
        <dbReference type="ARBA" id="ARBA00023006"/>
    </source>
</evidence>
<dbReference type="InterPro" id="IPR011009">
    <property type="entry name" value="Kinase-like_dom_sf"/>
</dbReference>
<dbReference type="GO" id="GO:0010506">
    <property type="term" value="P:regulation of autophagy"/>
    <property type="evidence" value="ECO:0007669"/>
    <property type="project" value="InterPro"/>
</dbReference>
<dbReference type="Gene3D" id="1.10.510.10">
    <property type="entry name" value="Transferase(Phosphotransferase) domain 1"/>
    <property type="match status" value="1"/>
</dbReference>
<comment type="subcellular location">
    <subcellularLocation>
        <location evidence="1">Preautophagosomal structure membrane</location>
        <topology evidence="1">Peripheral membrane protein</topology>
    </subcellularLocation>
</comment>
<evidence type="ECO:0000313" key="7">
    <source>
        <dbReference type="Proteomes" id="UP001375240"/>
    </source>
</evidence>
<accession>A0AAV9V2G3</accession>
<sequence length="585" mass="65855">MSTVERKLPIIVDGSRLRTIFKPNLLIHLYPPKNGEGRPRKEYWKTERRLGGGSYGTVYLQKCSKGHIDSNVRALKIIPTDRCGGIDWIRELETIIEFSHHVCEEYFVKSFGWFQDRSNTFISMEYMEHGDLEEYLKHSPIISEEESKEICFQLICGLRYMHGKNFAHRDLKPGNIMIKAKPPGRWWIKLGDFGLSKRIEATLGIDTTVKGTPAFMAPELHDAIPQNRTLIDAKPADMWSLGEILFKMLTGKPAFEPRRALWHYVDGYQSLPVGVLEERNCSQDVILLYSGLMERLPKDRPTAETAYHHDWLANLRLPPSPGLSSIDVDPGLQSPGTESVPLVLHELWNHTEDMSCSGSWTQATTAHKSDQMSIPNEARGLHVATSTGIVPSLKMNLSPNSTHRHYDTTEIGPVGRAASTEPTLHTGERLQSPQRPLGLPRMALAPPPIYPSQLYRHDGSYRFPAPKSMFIDPPTAKNDLLLMRYKHEHPPDHISKPSNGPTDIKTQALQRSLAALPSSERNQNYVDDTGQQQLRPKRHHLVHNCFDEAASPPKSGPVQSNSNGFGSMRTRLQALDSVSILSDAQ</sequence>
<dbReference type="SUPFAM" id="SSF56112">
    <property type="entry name" value="Protein kinase-like (PK-like)"/>
    <property type="match status" value="1"/>
</dbReference>
<gene>
    <name evidence="6" type="ORF">TWF696_005577</name>
</gene>
<dbReference type="GO" id="GO:0034045">
    <property type="term" value="C:phagophore assembly site membrane"/>
    <property type="evidence" value="ECO:0007669"/>
    <property type="project" value="UniProtKB-SubCell"/>
</dbReference>
<evidence type="ECO:0000259" key="5">
    <source>
        <dbReference type="PROSITE" id="PS50011"/>
    </source>
</evidence>
<feature type="region of interest" description="Disordered" evidence="4">
    <location>
        <begin position="413"/>
        <end position="437"/>
    </location>
</feature>
<dbReference type="EMBL" id="JAVHNQ010000003">
    <property type="protein sequence ID" value="KAK6353614.1"/>
    <property type="molecule type" value="Genomic_DNA"/>
</dbReference>
<evidence type="ECO:0000313" key="6">
    <source>
        <dbReference type="EMBL" id="KAK6353614.1"/>
    </source>
</evidence>
<dbReference type="AlphaFoldDB" id="A0AAV9V2G3"/>
<dbReference type="InterPro" id="IPR000719">
    <property type="entry name" value="Prot_kinase_dom"/>
</dbReference>
<dbReference type="PRINTS" id="PR00109">
    <property type="entry name" value="TYRKINASE"/>
</dbReference>
<comment type="caution">
    <text evidence="6">The sequence shown here is derived from an EMBL/GenBank/DDBJ whole genome shotgun (WGS) entry which is preliminary data.</text>
</comment>
<dbReference type="GO" id="GO:0004674">
    <property type="term" value="F:protein serine/threonine kinase activity"/>
    <property type="evidence" value="ECO:0007669"/>
    <property type="project" value="InterPro"/>
</dbReference>
<dbReference type="PROSITE" id="PS50011">
    <property type="entry name" value="PROTEIN_KINASE_DOM"/>
    <property type="match status" value="1"/>
</dbReference>
<name>A0AAV9V2G3_9PEZI</name>
<dbReference type="GO" id="GO:0006914">
    <property type="term" value="P:autophagy"/>
    <property type="evidence" value="ECO:0007669"/>
    <property type="project" value="UniProtKB-KW"/>
</dbReference>
<keyword evidence="2" id="KW-0072">Autophagy</keyword>
<dbReference type="InterPro" id="IPR008271">
    <property type="entry name" value="Ser/Thr_kinase_AS"/>
</dbReference>
<dbReference type="InterPro" id="IPR045269">
    <property type="entry name" value="Atg1-like"/>
</dbReference>
<organism evidence="6 7">
    <name type="scientific">Orbilia brochopaga</name>
    <dbReference type="NCBI Taxonomy" id="3140254"/>
    <lineage>
        <taxon>Eukaryota</taxon>
        <taxon>Fungi</taxon>
        <taxon>Dikarya</taxon>
        <taxon>Ascomycota</taxon>
        <taxon>Pezizomycotina</taxon>
        <taxon>Orbiliomycetes</taxon>
        <taxon>Orbiliales</taxon>
        <taxon>Orbiliaceae</taxon>
        <taxon>Orbilia</taxon>
    </lineage>
</organism>
<evidence type="ECO:0000256" key="4">
    <source>
        <dbReference type="SAM" id="MobiDB-lite"/>
    </source>
</evidence>
<dbReference type="Pfam" id="PF00069">
    <property type="entry name" value="Pkinase"/>
    <property type="match status" value="1"/>
</dbReference>
<feature type="domain" description="Protein kinase" evidence="5">
    <location>
        <begin position="44"/>
        <end position="312"/>
    </location>
</feature>
<dbReference type="SMART" id="SM00220">
    <property type="entry name" value="S_TKc"/>
    <property type="match status" value="1"/>
</dbReference>
<reference evidence="6 7" key="1">
    <citation type="submission" date="2019-10" db="EMBL/GenBank/DDBJ databases">
        <authorList>
            <person name="Palmer J.M."/>
        </authorList>
    </citation>
    <scope>NUCLEOTIDE SEQUENCE [LARGE SCALE GENOMIC DNA]</scope>
    <source>
        <strain evidence="6 7">TWF696</strain>
    </source>
</reference>
<feature type="region of interest" description="Disordered" evidence="4">
    <location>
        <begin position="547"/>
        <end position="571"/>
    </location>
</feature>
<dbReference type="InterPro" id="IPR001245">
    <property type="entry name" value="Ser-Thr/Tyr_kinase_cat_dom"/>
</dbReference>